<comment type="caution">
    <text evidence="1">The sequence shown here is derived from an EMBL/GenBank/DDBJ whole genome shotgun (WGS) entry which is preliminary data.</text>
</comment>
<dbReference type="EMBL" id="JADQDN010000009">
    <property type="protein sequence ID" value="MBF9197594.1"/>
    <property type="molecule type" value="Genomic_DNA"/>
</dbReference>
<organism evidence="1 2">
    <name type="scientific">Microvirga terrestris</name>
    <dbReference type="NCBI Taxonomy" id="2791024"/>
    <lineage>
        <taxon>Bacteria</taxon>
        <taxon>Pseudomonadati</taxon>
        <taxon>Pseudomonadota</taxon>
        <taxon>Alphaproteobacteria</taxon>
        <taxon>Hyphomicrobiales</taxon>
        <taxon>Methylobacteriaceae</taxon>
        <taxon>Microvirga</taxon>
    </lineage>
</organism>
<dbReference type="Proteomes" id="UP000611708">
    <property type="component" value="Unassembled WGS sequence"/>
</dbReference>
<gene>
    <name evidence="1" type="ORF">I2H36_16255</name>
</gene>
<evidence type="ECO:0000313" key="2">
    <source>
        <dbReference type="Proteomes" id="UP000611708"/>
    </source>
</evidence>
<reference evidence="1 2" key="1">
    <citation type="submission" date="2020-11" db="EMBL/GenBank/DDBJ databases">
        <authorList>
            <person name="Kim M.K."/>
        </authorList>
    </citation>
    <scope>NUCLEOTIDE SEQUENCE [LARGE SCALE GENOMIC DNA]</scope>
    <source>
        <strain evidence="1 2">BT290</strain>
    </source>
</reference>
<sequence length="124" mass="13856">MDPFVSALEELAEALLAGEDPEGALQDIAQEHDLPAQALRNRALRAFGPLETYKQRQAELKKEREQTARRRDPVLAGASFLAAIASLSPKLTTEERLAEIKRLAAEYDVNPAAHKDAIERLRRR</sequence>
<protein>
    <submittedName>
        <fullName evidence="1">Uncharacterized protein</fullName>
    </submittedName>
</protein>
<accession>A0ABS0HVV1</accession>
<dbReference type="RefSeq" id="WP_196264957.1">
    <property type="nucleotide sequence ID" value="NZ_JADQDN010000009.1"/>
</dbReference>
<evidence type="ECO:0000313" key="1">
    <source>
        <dbReference type="EMBL" id="MBF9197594.1"/>
    </source>
</evidence>
<name>A0ABS0HVV1_9HYPH</name>
<proteinExistence type="predicted"/>
<keyword evidence="2" id="KW-1185">Reference proteome</keyword>